<organism evidence="1 2">
    <name type="scientific">Daphnia magna</name>
    <dbReference type="NCBI Taxonomy" id="35525"/>
    <lineage>
        <taxon>Eukaryota</taxon>
        <taxon>Metazoa</taxon>
        <taxon>Ecdysozoa</taxon>
        <taxon>Arthropoda</taxon>
        <taxon>Crustacea</taxon>
        <taxon>Branchiopoda</taxon>
        <taxon>Diplostraca</taxon>
        <taxon>Cladocera</taxon>
        <taxon>Anomopoda</taxon>
        <taxon>Daphniidae</taxon>
        <taxon>Daphnia</taxon>
    </lineage>
</organism>
<protein>
    <submittedName>
        <fullName evidence="1">Uncharacterized protein</fullName>
    </submittedName>
</protein>
<evidence type="ECO:0000313" key="2">
    <source>
        <dbReference type="Proteomes" id="UP001234178"/>
    </source>
</evidence>
<evidence type="ECO:0000313" key="1">
    <source>
        <dbReference type="EMBL" id="KAK4028091.1"/>
    </source>
</evidence>
<dbReference type="Proteomes" id="UP001234178">
    <property type="component" value="Unassembled WGS sequence"/>
</dbReference>
<name>A0ABR0ASM3_9CRUS</name>
<gene>
    <name evidence="1" type="ORF">OUZ56_017269</name>
</gene>
<reference evidence="1 2" key="1">
    <citation type="journal article" date="2023" name="Nucleic Acids Res.">
        <title>The hologenome of Daphnia magna reveals possible DNA methylation and microbiome-mediated evolution of the host genome.</title>
        <authorList>
            <person name="Chaturvedi A."/>
            <person name="Li X."/>
            <person name="Dhandapani V."/>
            <person name="Marshall H."/>
            <person name="Kissane S."/>
            <person name="Cuenca-Cambronero M."/>
            <person name="Asole G."/>
            <person name="Calvet F."/>
            <person name="Ruiz-Romero M."/>
            <person name="Marangio P."/>
            <person name="Guigo R."/>
            <person name="Rago D."/>
            <person name="Mirbahai L."/>
            <person name="Eastwood N."/>
            <person name="Colbourne J.K."/>
            <person name="Zhou J."/>
            <person name="Mallon E."/>
            <person name="Orsini L."/>
        </authorList>
    </citation>
    <scope>NUCLEOTIDE SEQUENCE [LARGE SCALE GENOMIC DNA]</scope>
    <source>
        <strain evidence="1">LRV0_1</strain>
    </source>
</reference>
<accession>A0ABR0ASM3</accession>
<proteinExistence type="predicted"/>
<dbReference type="EMBL" id="JAOYFB010000038">
    <property type="protein sequence ID" value="KAK4028091.1"/>
    <property type="molecule type" value="Genomic_DNA"/>
</dbReference>
<comment type="caution">
    <text evidence="1">The sequence shown here is derived from an EMBL/GenBank/DDBJ whole genome shotgun (WGS) entry which is preliminary data.</text>
</comment>
<sequence length="103" mass="11315">MQTLYKEEISRTLLPKEFIVSGQVVACDIPVPCFPVSFSCPTCDCLTAFSLTAGKRRIVIITERVIKTTFRSTMLLTSVPIPGVMVSTQTLNLAIRVQISVGH</sequence>
<keyword evidence="2" id="KW-1185">Reference proteome</keyword>